<dbReference type="HOGENOM" id="CLU_1538343_0_0_11"/>
<feature type="compositionally biased region" description="Basic residues" evidence="1">
    <location>
        <begin position="61"/>
        <end position="73"/>
    </location>
</feature>
<feature type="region of interest" description="Disordered" evidence="1">
    <location>
        <begin position="61"/>
        <end position="82"/>
    </location>
</feature>
<dbReference type="KEGG" id="tbi:Tbis_2985"/>
<reference evidence="3 4" key="1">
    <citation type="submission" date="2010-01" db="EMBL/GenBank/DDBJ databases">
        <title>The complete genome of Thermobispora bispora DSM 43833.</title>
        <authorList>
            <consortium name="US DOE Joint Genome Institute (JGI-PGF)"/>
            <person name="Lucas S."/>
            <person name="Copeland A."/>
            <person name="Lapidus A."/>
            <person name="Glavina del Rio T."/>
            <person name="Dalin E."/>
            <person name="Tice H."/>
            <person name="Bruce D."/>
            <person name="Goodwin L."/>
            <person name="Pitluck S."/>
            <person name="Kyrpides N."/>
            <person name="Mavromatis K."/>
            <person name="Ivanova N."/>
            <person name="Mikhailova N."/>
            <person name="Chertkov O."/>
            <person name="Brettin T."/>
            <person name="Detter J.C."/>
            <person name="Han C."/>
            <person name="Larimer F."/>
            <person name="Land M."/>
            <person name="Hauser L."/>
            <person name="Markowitz V."/>
            <person name="Cheng J.-F."/>
            <person name="Hugenholtz P."/>
            <person name="Woyke T."/>
            <person name="Wu D."/>
            <person name="Jando M."/>
            <person name="Schneider S."/>
            <person name="Klenk H.-P."/>
            <person name="Eisen J.A."/>
        </authorList>
    </citation>
    <scope>NUCLEOTIDE SEQUENCE [LARGE SCALE GENOMIC DNA]</scope>
    <source>
        <strain evidence="4">ATCC 19993 / DSM 43833 / CBS 139.67 / JCM 10125 / KCTC 9307 / NBRC 14880 / R51</strain>
    </source>
</reference>
<feature type="chain" id="PRO_5038674955" evidence="2">
    <location>
        <begin position="33"/>
        <end position="187"/>
    </location>
</feature>
<sequence>MSRFKNLAGMLAISTAMTGAAVAMTAMTGATAGAATVMGGYVPAPKRVVRPVYRPVHVTKPAKKARKKNKNKQWQRGQQHQKQNQFLLRDFTIVITPFQASDNDSHALPYNWQYGHSESIPWSRQRSFVENENEPRDEQRTKVKPEQEIEREQGRTSRRAIPHSRRTSPRTPIPAVTVTATAFAPCI</sequence>
<dbReference type="STRING" id="469371.Tbis_2985"/>
<feature type="signal peptide" evidence="2">
    <location>
        <begin position="1"/>
        <end position="32"/>
    </location>
</feature>
<keyword evidence="4" id="KW-1185">Reference proteome</keyword>
<evidence type="ECO:0000256" key="2">
    <source>
        <dbReference type="SAM" id="SignalP"/>
    </source>
</evidence>
<feature type="compositionally biased region" description="Basic and acidic residues" evidence="1">
    <location>
        <begin position="127"/>
        <end position="155"/>
    </location>
</feature>
<dbReference type="OrthoDB" id="3537793at2"/>
<protein>
    <submittedName>
        <fullName evidence="3">Uncharacterized protein</fullName>
    </submittedName>
</protein>
<dbReference type="AlphaFoldDB" id="D6Y7H2"/>
<evidence type="ECO:0000313" key="3">
    <source>
        <dbReference type="EMBL" id="ADG89683.1"/>
    </source>
</evidence>
<name>D6Y7H2_THEBD</name>
<dbReference type="eggNOG" id="COG1680">
    <property type="taxonomic scope" value="Bacteria"/>
</dbReference>
<gene>
    <name evidence="3" type="ordered locus">Tbis_2985</name>
</gene>
<evidence type="ECO:0000256" key="1">
    <source>
        <dbReference type="SAM" id="MobiDB-lite"/>
    </source>
</evidence>
<organism evidence="3 4">
    <name type="scientific">Thermobispora bispora (strain ATCC 19993 / DSM 43833 / CBS 139.67 / JCM 10125 / KCTC 9307 / NBRC 14880 / R51)</name>
    <dbReference type="NCBI Taxonomy" id="469371"/>
    <lineage>
        <taxon>Bacteria</taxon>
        <taxon>Bacillati</taxon>
        <taxon>Actinomycetota</taxon>
        <taxon>Actinomycetes</taxon>
        <taxon>Streptosporangiales</taxon>
        <taxon>Streptosporangiaceae</taxon>
        <taxon>Thermobispora</taxon>
    </lineage>
</organism>
<accession>D6Y7H2</accession>
<feature type="region of interest" description="Disordered" evidence="1">
    <location>
        <begin position="126"/>
        <end position="171"/>
    </location>
</feature>
<dbReference type="EMBL" id="CP001874">
    <property type="protein sequence ID" value="ADG89683.1"/>
    <property type="molecule type" value="Genomic_DNA"/>
</dbReference>
<keyword evidence="2" id="KW-0732">Signal</keyword>
<dbReference type="RefSeq" id="WP_013133216.1">
    <property type="nucleotide sequence ID" value="NC_014165.1"/>
</dbReference>
<proteinExistence type="predicted"/>
<feature type="compositionally biased region" description="Basic residues" evidence="1">
    <location>
        <begin position="156"/>
        <end position="168"/>
    </location>
</feature>
<evidence type="ECO:0000313" key="4">
    <source>
        <dbReference type="Proteomes" id="UP000006640"/>
    </source>
</evidence>
<dbReference type="Proteomes" id="UP000006640">
    <property type="component" value="Chromosome"/>
</dbReference>